<dbReference type="PROSITE" id="PS50090">
    <property type="entry name" value="MYB_LIKE"/>
    <property type="match status" value="2"/>
</dbReference>
<accession>A0E0F4</accession>
<keyword evidence="4" id="KW-0539">Nucleus</keyword>
<evidence type="ECO:0000256" key="2">
    <source>
        <dbReference type="ARBA" id="ARBA00023125"/>
    </source>
</evidence>
<name>A0E0F4_PARTE</name>
<evidence type="ECO:0000256" key="5">
    <source>
        <dbReference type="SAM" id="Coils"/>
    </source>
</evidence>
<dbReference type="GeneID" id="5041953"/>
<feature type="region of interest" description="Disordered" evidence="6">
    <location>
        <begin position="233"/>
        <end position="269"/>
    </location>
</feature>
<evidence type="ECO:0000256" key="4">
    <source>
        <dbReference type="ARBA" id="ARBA00023242"/>
    </source>
</evidence>
<feature type="compositionally biased region" description="Polar residues" evidence="6">
    <location>
        <begin position="237"/>
        <end position="257"/>
    </location>
</feature>
<feature type="coiled-coil region" evidence="5">
    <location>
        <begin position="151"/>
        <end position="178"/>
    </location>
</feature>
<feature type="region of interest" description="Disordered" evidence="6">
    <location>
        <begin position="101"/>
        <end position="132"/>
    </location>
</feature>
<feature type="domain" description="Myb-like" evidence="7">
    <location>
        <begin position="19"/>
        <end position="69"/>
    </location>
</feature>
<dbReference type="Gene3D" id="1.10.10.60">
    <property type="entry name" value="Homeodomain-like"/>
    <property type="match status" value="2"/>
</dbReference>
<dbReference type="InterPro" id="IPR017884">
    <property type="entry name" value="SANT_dom"/>
</dbReference>
<keyword evidence="2" id="KW-0238">DNA-binding</keyword>
<dbReference type="HOGENOM" id="CLU_884163_0_0_1"/>
<dbReference type="PROSITE" id="PS51294">
    <property type="entry name" value="HTH_MYB"/>
    <property type="match status" value="1"/>
</dbReference>
<proteinExistence type="predicted"/>
<dbReference type="PROSITE" id="PS51293">
    <property type="entry name" value="SANT"/>
    <property type="match status" value="1"/>
</dbReference>
<protein>
    <recommendedName>
        <fullName evidence="12">Myb-like DNA-binding domain-containing protein</fullName>
    </recommendedName>
</protein>
<evidence type="ECO:0000313" key="11">
    <source>
        <dbReference type="Proteomes" id="UP000000600"/>
    </source>
</evidence>
<dbReference type="InterPro" id="IPR009057">
    <property type="entry name" value="Homeodomain-like_sf"/>
</dbReference>
<dbReference type="Proteomes" id="UP000000600">
    <property type="component" value="Unassembled WGS sequence"/>
</dbReference>
<dbReference type="AlphaFoldDB" id="A0E0F4"/>
<dbReference type="RefSeq" id="XP_001456168.1">
    <property type="nucleotide sequence ID" value="XM_001456131.1"/>
</dbReference>
<keyword evidence="3" id="KW-0804">Transcription</keyword>
<evidence type="ECO:0000256" key="6">
    <source>
        <dbReference type="SAM" id="MobiDB-lite"/>
    </source>
</evidence>
<feature type="domain" description="HTH myb-type" evidence="9">
    <location>
        <begin position="24"/>
        <end position="73"/>
    </location>
</feature>
<reference evidence="10 11" key="1">
    <citation type="journal article" date="2006" name="Nature">
        <title>Global trends of whole-genome duplications revealed by the ciliate Paramecium tetraurelia.</title>
        <authorList>
            <consortium name="Genoscope"/>
            <person name="Aury J.-M."/>
            <person name="Jaillon O."/>
            <person name="Duret L."/>
            <person name="Noel B."/>
            <person name="Jubin C."/>
            <person name="Porcel B.M."/>
            <person name="Segurens B."/>
            <person name="Daubin V."/>
            <person name="Anthouard V."/>
            <person name="Aiach N."/>
            <person name="Arnaiz O."/>
            <person name="Billaut A."/>
            <person name="Beisson J."/>
            <person name="Blanc I."/>
            <person name="Bouhouche K."/>
            <person name="Camara F."/>
            <person name="Duharcourt S."/>
            <person name="Guigo R."/>
            <person name="Gogendeau D."/>
            <person name="Katinka M."/>
            <person name="Keller A.-M."/>
            <person name="Kissmehl R."/>
            <person name="Klotz C."/>
            <person name="Koll F."/>
            <person name="Le Moue A."/>
            <person name="Lepere C."/>
            <person name="Malinsky S."/>
            <person name="Nowacki M."/>
            <person name="Nowak J.K."/>
            <person name="Plattner H."/>
            <person name="Poulain J."/>
            <person name="Ruiz F."/>
            <person name="Serrano V."/>
            <person name="Zagulski M."/>
            <person name="Dessen P."/>
            <person name="Betermier M."/>
            <person name="Weissenbach J."/>
            <person name="Scarpelli C."/>
            <person name="Schachter V."/>
            <person name="Sperling L."/>
            <person name="Meyer E."/>
            <person name="Cohen J."/>
            <person name="Wincker P."/>
        </authorList>
    </citation>
    <scope>NUCLEOTIDE SEQUENCE [LARGE SCALE GENOMIC DNA]</scope>
    <source>
        <strain evidence="10 11">Stock d4-2</strain>
    </source>
</reference>
<organism evidence="10 11">
    <name type="scientific">Paramecium tetraurelia</name>
    <dbReference type="NCBI Taxonomy" id="5888"/>
    <lineage>
        <taxon>Eukaryota</taxon>
        <taxon>Sar</taxon>
        <taxon>Alveolata</taxon>
        <taxon>Ciliophora</taxon>
        <taxon>Intramacronucleata</taxon>
        <taxon>Oligohymenophorea</taxon>
        <taxon>Peniculida</taxon>
        <taxon>Parameciidae</taxon>
        <taxon>Paramecium</taxon>
    </lineage>
</organism>
<dbReference type="EMBL" id="CT868651">
    <property type="protein sequence ID" value="CAK88771.1"/>
    <property type="molecule type" value="Genomic_DNA"/>
</dbReference>
<dbReference type="InterPro" id="IPR001005">
    <property type="entry name" value="SANT/Myb"/>
</dbReference>
<keyword evidence="11" id="KW-1185">Reference proteome</keyword>
<evidence type="ECO:0000313" key="10">
    <source>
        <dbReference type="EMBL" id="CAK88771.1"/>
    </source>
</evidence>
<dbReference type="STRING" id="5888.A0E0F4"/>
<dbReference type="PANTHER" id="PTHR46621:SF1">
    <property type="entry name" value="SNRNA-ACTIVATING PROTEIN COMPLEX SUBUNIT 4"/>
    <property type="match status" value="1"/>
</dbReference>
<dbReference type="OMA" id="HKNDGHE"/>
<dbReference type="PANTHER" id="PTHR46621">
    <property type="entry name" value="SNRNA-ACTIVATING PROTEIN COMPLEX SUBUNIT 4"/>
    <property type="match status" value="1"/>
</dbReference>
<gene>
    <name evidence="10" type="ORF">GSPATT00021939001</name>
</gene>
<dbReference type="SMART" id="SM00717">
    <property type="entry name" value="SANT"/>
    <property type="match status" value="2"/>
</dbReference>
<keyword evidence="5" id="KW-0175">Coiled coil</keyword>
<evidence type="ECO:0000259" key="9">
    <source>
        <dbReference type="PROSITE" id="PS51294"/>
    </source>
</evidence>
<dbReference type="SUPFAM" id="SSF46689">
    <property type="entry name" value="Homeodomain-like"/>
    <property type="match status" value="2"/>
</dbReference>
<sequence length="325" mass="38812">MINEFLDFCHKNDGHERNRQLPARKKWKEVEDELLLKAIRKYGTQWTKIQDEIPSKDSRQCQARWKILKHVYISQQYSLQKEETLNRLEALARDDFSDKDNHLSKMKKQMKQRKEIPRRYNPKFDYNEESSSESMHLQQFQEALAKQPNKLLQIQQQQQQQQQKREQYQKQLQNQYQNVWNAMDDKMLWTAYKIYKGAWNQITPRFQEKNPQSCIDRYQQLLQQKKIKLQEDASSVDVISSPNDLDSSQEGSEQFDISASEDEDSTDLQRSDCKTLQTKQQQYKGVYTVQQCHTNIERILKSFSNHNLDTLPGIRESIVKLILTD</sequence>
<feature type="domain" description="Myb-like" evidence="7">
    <location>
        <begin position="180"/>
        <end position="222"/>
    </location>
</feature>
<evidence type="ECO:0000259" key="8">
    <source>
        <dbReference type="PROSITE" id="PS51293"/>
    </source>
</evidence>
<evidence type="ECO:0000259" key="7">
    <source>
        <dbReference type="PROSITE" id="PS50090"/>
    </source>
</evidence>
<dbReference type="KEGG" id="ptm:GSPATT00021939001"/>
<feature type="domain" description="SANT" evidence="8">
    <location>
        <begin position="22"/>
        <end position="70"/>
    </location>
</feature>
<dbReference type="OrthoDB" id="2143914at2759"/>
<evidence type="ECO:0008006" key="12">
    <source>
        <dbReference type="Google" id="ProtNLM"/>
    </source>
</evidence>
<dbReference type="GO" id="GO:0003677">
    <property type="term" value="F:DNA binding"/>
    <property type="evidence" value="ECO:0007669"/>
    <property type="project" value="UniProtKB-KW"/>
</dbReference>
<dbReference type="Pfam" id="PF00249">
    <property type="entry name" value="Myb_DNA-binding"/>
    <property type="match status" value="1"/>
</dbReference>
<dbReference type="CDD" id="cd00167">
    <property type="entry name" value="SANT"/>
    <property type="match status" value="1"/>
</dbReference>
<dbReference type="InterPro" id="IPR051575">
    <property type="entry name" value="Myb-like_DNA-bd"/>
</dbReference>
<keyword evidence="1" id="KW-0805">Transcription regulation</keyword>
<dbReference type="InterPro" id="IPR017930">
    <property type="entry name" value="Myb_dom"/>
</dbReference>
<evidence type="ECO:0000256" key="3">
    <source>
        <dbReference type="ARBA" id="ARBA00023163"/>
    </source>
</evidence>
<evidence type="ECO:0000256" key="1">
    <source>
        <dbReference type="ARBA" id="ARBA00023015"/>
    </source>
</evidence>
<dbReference type="InParanoid" id="A0E0F4"/>